<feature type="compositionally biased region" description="Acidic residues" evidence="1">
    <location>
        <begin position="1159"/>
        <end position="1168"/>
    </location>
</feature>
<proteinExistence type="predicted"/>
<sequence length="1232" mass="137492">MTETTLSESGSYDTHQNYGTHPVDRRTESLFFWGSNDLRKLECQFTAGYDISNNIDCNHAVNRSDLVKNVFEYDNYGNVMTTITSGVADHDNLVTQNRNTTITFDALGYFPEIINNQGLLSSMDYHANSGKVKNQTDPNGVITAFTYDDYNTPTGTFTYSSTVNNLIEQPTASALRQCGNNYCDDQQNLVNTLMGNFNTEFSTVSNTGFFFTDSSLTIPELKFITETRKPGSPMITSWLDQNGQAVLSRTIHSGEDSYVFSLTNPLGQNELVTQPFEVLNNNFTGVSGRNIPHYTFTQYDERGRLFETLIDMGNLTTNGGSDCKRNTQYVTEGGFTEITAMAADSGCENTNNPSLTMYRSYDSAGKLRQTVDANKHVTQYWYDSAGAPYIIADAMGNPIITEYDNLGRKLTVQDPNMGKKTFKYNSFGEVVYQQDDVQKPQLLANYMVYDELGRITDQYANVDTNLQPKTSYRAYHDKTVYTHALLTSQTRDSNSSQMGSVNEDHFNQVHYKSFEYDEFARIITEEVTINDPNLGITDITDVSSRTDHYYYQDHNFLKQTIYSYPSPDDEQLHTGYSVVNYYDIFGSLIEQRDNPRSSTIMSVDDFNLRGQIEHKTLYSLTGENSMVSSYTYYPGTGQAKSISHGDANRTDSQVFNYEYDGWGNITSHNQNIDGGGINASETFAYDELQRLITSTVGGLTPISYSYDNGGLGNLEVKSDFSIDQRYGENNHGHAGPNAITTASLVDANGVLTNETISYNYDAKGNRINESSSSRFNTFVYDSYNLLIQSEKIVSAESINFRYGTDNQRYFKEETSFDQNNEAVIETTLYLGPQFELIQNATTGELQSKFQLSDYLMVTRDANQVFKYHFMQKDRLGSTTQILDKQGIRIALKGYDAFGKPREGDTWGRMSAPALNFEDEDSLSTAEIDVTKRGFTDHEHLDNFELIHMNGRMYDFNNGRFLSVDPFIQGTTSQAINPYSYIQNNPLSGIDPSGYVIVNPVTVAIAKNIGRLVLGKAAKAGLKSSRMTPSRESTLSTDNTMSIIEAKKTIANEGKLPPNIFVKPPPTDPLSIFTPPPTEPATTPETAPLPEQKHDTAGDNGMRDVQDTSIMTSDQGDVSDTESESSGKKLDTLIGSSENHKTNKSKNTISEKPQGNFDGAVEEFDELGLDDVKPLTGDGVEGKTGSTDDGRTVTVRSRSKDGRPTIQVQKNKATKPEQKRTTNEVRYGKKPNE</sequence>
<dbReference type="EMBL" id="SNZB01000002">
    <property type="protein sequence ID" value="TDR22298.1"/>
    <property type="molecule type" value="Genomic_DNA"/>
</dbReference>
<name>A0A4R6Y068_9GAMM</name>
<feature type="compositionally biased region" description="Polar residues" evidence="1">
    <location>
        <begin position="1"/>
        <end position="19"/>
    </location>
</feature>
<feature type="compositionally biased region" description="Low complexity" evidence="1">
    <location>
        <begin position="1079"/>
        <end position="1089"/>
    </location>
</feature>
<gene>
    <name evidence="2" type="ORF">C8D91_0776</name>
</gene>
<dbReference type="PANTHER" id="PTHR32305:SF15">
    <property type="entry name" value="PROTEIN RHSA-RELATED"/>
    <property type="match status" value="1"/>
</dbReference>
<evidence type="ECO:0000313" key="3">
    <source>
        <dbReference type="Proteomes" id="UP000295724"/>
    </source>
</evidence>
<comment type="caution">
    <text evidence="2">The sequence shown here is derived from an EMBL/GenBank/DDBJ whole genome shotgun (WGS) entry which is preliminary data.</text>
</comment>
<feature type="compositionally biased region" description="Basic and acidic residues" evidence="1">
    <location>
        <begin position="1090"/>
        <end position="1105"/>
    </location>
</feature>
<dbReference type="InterPro" id="IPR022385">
    <property type="entry name" value="Rhs_assc_core"/>
</dbReference>
<dbReference type="Proteomes" id="UP000295724">
    <property type="component" value="Unassembled WGS sequence"/>
</dbReference>
<reference evidence="2 3" key="1">
    <citation type="submission" date="2019-03" db="EMBL/GenBank/DDBJ databases">
        <title>Genomic Encyclopedia of Type Strains, Phase IV (KMG-IV): sequencing the most valuable type-strain genomes for metagenomic binning, comparative biology and taxonomic classification.</title>
        <authorList>
            <person name="Goeker M."/>
        </authorList>
    </citation>
    <scope>NUCLEOTIDE SEQUENCE [LARGE SCALE GENOMIC DNA]</scope>
    <source>
        <strain evidence="2 3">DSM 25488</strain>
    </source>
</reference>
<dbReference type="PANTHER" id="PTHR32305">
    <property type="match status" value="1"/>
</dbReference>
<evidence type="ECO:0000313" key="2">
    <source>
        <dbReference type="EMBL" id="TDR22298.1"/>
    </source>
</evidence>
<feature type="compositionally biased region" description="Basic and acidic residues" evidence="1">
    <location>
        <begin position="1213"/>
        <end position="1232"/>
    </location>
</feature>
<dbReference type="InterPro" id="IPR050708">
    <property type="entry name" value="T6SS_VgrG/RHS"/>
</dbReference>
<feature type="compositionally biased region" description="Polar residues" evidence="1">
    <location>
        <begin position="1106"/>
        <end position="1115"/>
    </location>
</feature>
<feature type="compositionally biased region" description="Pro residues" evidence="1">
    <location>
        <begin position="1062"/>
        <end position="1078"/>
    </location>
</feature>
<dbReference type="NCBIfam" id="TIGR03696">
    <property type="entry name" value="Rhs_assc_core"/>
    <property type="match status" value="1"/>
</dbReference>
<dbReference type="Gene3D" id="2.180.10.10">
    <property type="entry name" value="RHS repeat-associated core"/>
    <property type="match status" value="2"/>
</dbReference>
<protein>
    <submittedName>
        <fullName evidence="2">RHS repeat-associated protein</fullName>
    </submittedName>
</protein>
<feature type="region of interest" description="Disordered" evidence="1">
    <location>
        <begin position="1"/>
        <end position="20"/>
    </location>
</feature>
<dbReference type="AlphaFoldDB" id="A0A4R6Y068"/>
<organism evidence="2 3">
    <name type="scientific">Marinicella litoralis</name>
    <dbReference type="NCBI Taxonomy" id="644220"/>
    <lineage>
        <taxon>Bacteria</taxon>
        <taxon>Pseudomonadati</taxon>
        <taxon>Pseudomonadota</taxon>
        <taxon>Gammaproteobacteria</taxon>
        <taxon>Lysobacterales</taxon>
        <taxon>Marinicellaceae</taxon>
        <taxon>Marinicella</taxon>
    </lineage>
</organism>
<evidence type="ECO:0000256" key="1">
    <source>
        <dbReference type="SAM" id="MobiDB-lite"/>
    </source>
</evidence>
<keyword evidence="3" id="KW-1185">Reference proteome</keyword>
<feature type="region of interest" description="Disordered" evidence="1">
    <location>
        <begin position="1054"/>
        <end position="1232"/>
    </location>
</feature>
<accession>A0A4R6Y068</accession>